<dbReference type="GO" id="GO:0043190">
    <property type="term" value="C:ATP-binding cassette (ABC) transporter complex"/>
    <property type="evidence" value="ECO:0007669"/>
    <property type="project" value="InterPro"/>
</dbReference>
<feature type="transmembrane region" description="Helical" evidence="2">
    <location>
        <begin position="308"/>
        <end position="330"/>
    </location>
</feature>
<dbReference type="GO" id="GO:0005548">
    <property type="term" value="F:phospholipid transporter activity"/>
    <property type="evidence" value="ECO:0007669"/>
    <property type="project" value="TreeGrafter"/>
</dbReference>
<evidence type="ECO:0000256" key="2">
    <source>
        <dbReference type="RuleBase" id="RU362044"/>
    </source>
</evidence>
<sequence length="374" mass="39965">MTAGTLEIRRDGERIDLVAAGSWTASHAHALEGLVETAEKAGPGPRQVDLAGLGEMDTFGAWLVQRLVRSGGGDGEASIVGVRESYRDLLSRVAATNRRTPRRRTSETGFGGWLRSIGRSVEGLGGELTTFVQMLGAVAVAIVRTLAHPRSFRLTSFVNQLDRVGLRAVPIILLVTVLIGGIIAQQGFFHFRKFGADDYVVDMVGILVLREIGVLIVAIMVAGRSGSSYTAELGSMKMREEIDALQTMGRDPVQVLILPRIAALVVALPILAFLGSMAALYGGLLVAWGYGGMDQLIYLARLREAVSLTHFDVGMIKAPFMALVIGIVACSEGMRVKGSAESLGLQTTVSVVKSIFLVIVLDGFFAIFFASIGM</sequence>
<evidence type="ECO:0000256" key="1">
    <source>
        <dbReference type="ARBA" id="ARBA00003787"/>
    </source>
</evidence>
<feature type="transmembrane region" description="Helical" evidence="2">
    <location>
        <begin position="351"/>
        <end position="372"/>
    </location>
</feature>
<feature type="transmembrane region" description="Helical" evidence="2">
    <location>
        <begin position="168"/>
        <end position="191"/>
    </location>
</feature>
<dbReference type="InterPro" id="IPR036513">
    <property type="entry name" value="STAS_dom_sf"/>
</dbReference>
<keyword evidence="2" id="KW-1003">Cell membrane</keyword>
<dbReference type="AlphaFoldDB" id="A0A0P6VSA7"/>
<comment type="similarity">
    <text evidence="2">Belongs to the MlaE permease family.</text>
</comment>
<proteinExistence type="inferred from homology"/>
<dbReference type="PANTHER" id="PTHR30188">
    <property type="entry name" value="ABC TRANSPORTER PERMEASE PROTEIN-RELATED"/>
    <property type="match status" value="1"/>
</dbReference>
<comment type="function">
    <text evidence="1">Could be part of an ABC transporter complex.</text>
</comment>
<organism evidence="3 4">
    <name type="scientific">Prosthecodimorpha hirschii</name>
    <dbReference type="NCBI Taxonomy" id="665126"/>
    <lineage>
        <taxon>Bacteria</taxon>
        <taxon>Pseudomonadati</taxon>
        <taxon>Pseudomonadota</taxon>
        <taxon>Alphaproteobacteria</taxon>
        <taxon>Hyphomicrobiales</taxon>
        <taxon>Ancalomicrobiaceae</taxon>
        <taxon>Prosthecodimorpha</taxon>
    </lineage>
</organism>
<dbReference type="InterPro" id="IPR003453">
    <property type="entry name" value="ABC_MlaE_roteobac"/>
</dbReference>
<evidence type="ECO:0000313" key="3">
    <source>
        <dbReference type="EMBL" id="KPL54627.1"/>
    </source>
</evidence>
<dbReference type="PANTHER" id="PTHR30188:SF3">
    <property type="entry name" value="ABC TRANSPORTER PERMEASE"/>
    <property type="match status" value="1"/>
</dbReference>
<dbReference type="STRING" id="665126.ABB55_22335"/>
<dbReference type="Proteomes" id="UP000048984">
    <property type="component" value="Unassembled WGS sequence"/>
</dbReference>
<keyword evidence="2" id="KW-0812">Transmembrane</keyword>
<dbReference type="SUPFAM" id="SSF52091">
    <property type="entry name" value="SpoIIaa-like"/>
    <property type="match status" value="1"/>
</dbReference>
<gene>
    <name evidence="3" type="ORF">ABB55_22335</name>
</gene>
<dbReference type="Pfam" id="PF02405">
    <property type="entry name" value="MlaE"/>
    <property type="match status" value="1"/>
</dbReference>
<keyword evidence="2" id="KW-0472">Membrane</keyword>
<feature type="transmembrane region" description="Helical" evidence="2">
    <location>
        <begin position="261"/>
        <end position="288"/>
    </location>
</feature>
<name>A0A0P6VSA7_9HYPH</name>
<keyword evidence="2" id="KW-0997">Cell inner membrane</keyword>
<reference evidence="3 4" key="2">
    <citation type="submission" date="2015-10" db="EMBL/GenBank/DDBJ databases">
        <title>Draft Genome Sequence of Prosthecomicrobium hirschii ATCC 27832.</title>
        <authorList>
            <person name="Daniel J."/>
            <person name="Givan S.A."/>
            <person name="Brun Y.V."/>
            <person name="Brown P.J."/>
        </authorList>
    </citation>
    <scope>NUCLEOTIDE SEQUENCE [LARGE SCALE GENOMIC DNA]</scope>
    <source>
        <strain evidence="3 4">16</strain>
    </source>
</reference>
<dbReference type="RefSeq" id="WP_054360793.1">
    <property type="nucleotide sequence ID" value="NZ_JAPCYQ010000001.1"/>
</dbReference>
<protein>
    <submittedName>
        <fullName evidence="3">ABC transporter permease</fullName>
    </submittedName>
</protein>
<evidence type="ECO:0000313" key="4">
    <source>
        <dbReference type="Proteomes" id="UP000048984"/>
    </source>
</evidence>
<feature type="transmembrane region" description="Helical" evidence="2">
    <location>
        <begin position="203"/>
        <end position="223"/>
    </location>
</feature>
<accession>A0A0P6VSA7</accession>
<keyword evidence="2" id="KW-1133">Transmembrane helix</keyword>
<dbReference type="NCBIfam" id="TIGR00056">
    <property type="entry name" value="MlaE family lipid ABC transporter permease subunit"/>
    <property type="match status" value="1"/>
</dbReference>
<dbReference type="EMBL" id="LJYW01000001">
    <property type="protein sequence ID" value="KPL54627.1"/>
    <property type="molecule type" value="Genomic_DNA"/>
</dbReference>
<comment type="caution">
    <text evidence="3">The sequence shown here is derived from an EMBL/GenBank/DDBJ whole genome shotgun (WGS) entry which is preliminary data.</text>
</comment>
<comment type="subcellular location">
    <subcellularLocation>
        <location evidence="2">Cell inner membrane</location>
        <topology evidence="2">Multi-pass membrane protein</topology>
    </subcellularLocation>
</comment>
<reference evidence="3 4" key="1">
    <citation type="submission" date="2015-09" db="EMBL/GenBank/DDBJ databases">
        <authorList>
            <person name="Jackson K.R."/>
            <person name="Lunt B.L."/>
            <person name="Fisher J.N.B."/>
            <person name="Gardner A.V."/>
            <person name="Bailey M.E."/>
            <person name="Deus L.M."/>
            <person name="Earl A.S."/>
            <person name="Gibby P.D."/>
            <person name="Hartmann K.A."/>
            <person name="Liu J.E."/>
            <person name="Manci A.M."/>
            <person name="Nielsen D.A."/>
            <person name="Solomon M.B."/>
            <person name="Breakwell D.P."/>
            <person name="Burnett S.H."/>
            <person name="Grose J.H."/>
        </authorList>
    </citation>
    <scope>NUCLEOTIDE SEQUENCE [LARGE SCALE GENOMIC DNA]</scope>
    <source>
        <strain evidence="3 4">16</strain>
    </source>
</reference>
<keyword evidence="4" id="KW-1185">Reference proteome</keyword>
<dbReference type="InterPro" id="IPR030802">
    <property type="entry name" value="Permease_MalE"/>
</dbReference>